<feature type="region of interest" description="Disordered" evidence="1">
    <location>
        <begin position="38"/>
        <end position="60"/>
    </location>
</feature>
<comment type="caution">
    <text evidence="2">The sequence shown here is derived from an EMBL/GenBank/DDBJ whole genome shotgun (WGS) entry which is preliminary data.</text>
</comment>
<evidence type="ECO:0000313" key="2">
    <source>
        <dbReference type="EMBL" id="KAF9444951.1"/>
    </source>
</evidence>
<keyword evidence="3" id="KW-1185">Reference proteome</keyword>
<evidence type="ECO:0000256" key="1">
    <source>
        <dbReference type="SAM" id="MobiDB-lite"/>
    </source>
</evidence>
<dbReference type="Proteomes" id="UP000807342">
    <property type="component" value="Unassembled WGS sequence"/>
</dbReference>
<reference evidence="2" key="1">
    <citation type="submission" date="2020-11" db="EMBL/GenBank/DDBJ databases">
        <authorList>
            <consortium name="DOE Joint Genome Institute"/>
            <person name="Ahrendt S."/>
            <person name="Riley R."/>
            <person name="Andreopoulos W."/>
            <person name="Labutti K."/>
            <person name="Pangilinan J."/>
            <person name="Ruiz-Duenas F.J."/>
            <person name="Barrasa J.M."/>
            <person name="Sanchez-Garcia M."/>
            <person name="Camarero S."/>
            <person name="Miyauchi S."/>
            <person name="Serrano A."/>
            <person name="Linde D."/>
            <person name="Babiker R."/>
            <person name="Drula E."/>
            <person name="Ayuso-Fernandez I."/>
            <person name="Pacheco R."/>
            <person name="Padilla G."/>
            <person name="Ferreira P."/>
            <person name="Barriuso J."/>
            <person name="Kellner H."/>
            <person name="Castanera R."/>
            <person name="Alfaro M."/>
            <person name="Ramirez L."/>
            <person name="Pisabarro A.G."/>
            <person name="Kuo A."/>
            <person name="Tritt A."/>
            <person name="Lipzen A."/>
            <person name="He G."/>
            <person name="Yan M."/>
            <person name="Ng V."/>
            <person name="Cullen D."/>
            <person name="Martin F."/>
            <person name="Rosso M.-N."/>
            <person name="Henrissat B."/>
            <person name="Hibbett D."/>
            <person name="Martinez A.T."/>
            <person name="Grigoriev I.V."/>
        </authorList>
    </citation>
    <scope>NUCLEOTIDE SEQUENCE</scope>
    <source>
        <strain evidence="2">MF-IS2</strain>
    </source>
</reference>
<accession>A0A9P6BYB0</accession>
<protein>
    <submittedName>
        <fullName evidence="2">Uncharacterized protein</fullName>
    </submittedName>
</protein>
<dbReference type="AlphaFoldDB" id="A0A9P6BYB0"/>
<evidence type="ECO:0000313" key="3">
    <source>
        <dbReference type="Proteomes" id="UP000807342"/>
    </source>
</evidence>
<name>A0A9P6BYB0_9AGAR</name>
<gene>
    <name evidence="2" type="ORF">P691DRAFT_806411</name>
</gene>
<proteinExistence type="predicted"/>
<sequence length="290" mass="32349">MSSFGIPRVSTLGLWSAERTSLSLNTTPLHSQLDQELHGSAASGVRRVPPDSPAQSNLQGLSMVQRKTHICKEESLKDPQSGITRRLMWNMTKRLFGESQCLPALNAPLYNFVYSGPPITLRRPLATSPPGKTRPWSPRTQFSRPKLLRRFCPKNSRIYPGTKLNHDAPSIGSIIKTGGGVRSSITKFGTHPYLPFYEARELRVDEHIHTQDFLSSVPFSIPFSAYRDPQIPTPLLSVLFFHFPFAHTPHTKAIRGQVTVASGWSVAIGLPPRHPWQSSVTVDILICLRI</sequence>
<organism evidence="2 3">
    <name type="scientific">Macrolepiota fuliginosa MF-IS2</name>
    <dbReference type="NCBI Taxonomy" id="1400762"/>
    <lineage>
        <taxon>Eukaryota</taxon>
        <taxon>Fungi</taxon>
        <taxon>Dikarya</taxon>
        <taxon>Basidiomycota</taxon>
        <taxon>Agaricomycotina</taxon>
        <taxon>Agaricomycetes</taxon>
        <taxon>Agaricomycetidae</taxon>
        <taxon>Agaricales</taxon>
        <taxon>Agaricineae</taxon>
        <taxon>Agaricaceae</taxon>
        <taxon>Macrolepiota</taxon>
    </lineage>
</organism>
<dbReference type="EMBL" id="MU151336">
    <property type="protein sequence ID" value="KAF9444951.1"/>
    <property type="molecule type" value="Genomic_DNA"/>
</dbReference>